<name>A0A086QBX1_TOXGO</name>
<dbReference type="OrthoDB" id="10586925at2759"/>
<reference evidence="1 2" key="2">
    <citation type="journal article" date="2015" name="Eukaryot. Cell">
        <title>Genetic mapping reveals that sinefungin resistance in Toxoplasma gondii is controlled by a putative amino acid transporter locus that can be used as a negative selectable marker.</title>
        <authorList>
            <person name="Behnke M.S."/>
            <person name="Khan A."/>
            <person name="Sibley L.D."/>
        </authorList>
    </citation>
    <scope>NUCLEOTIDE SEQUENCE [LARGE SCALE GENOMIC DNA]</scope>
    <source>
        <strain evidence="1 2">VAND</strain>
    </source>
</reference>
<gene>
    <name evidence="1" type="ORF">TGVAND_309095</name>
</gene>
<dbReference type="EMBL" id="AEYJ02000444">
    <property type="protein sequence ID" value="KFH10103.1"/>
    <property type="molecule type" value="Genomic_DNA"/>
</dbReference>
<evidence type="ECO:0000313" key="2">
    <source>
        <dbReference type="Proteomes" id="UP000028840"/>
    </source>
</evidence>
<sequence>MQGFCLSSQKNKTSVTSLLQRISDAHARAPRPAPEERLKKETCDCSHRHLGVTLQTVSLLAFLRGPESMKTSVHLLRFNCAHMQEIAHRRMEIFTFLVRVQRFMSLLHSKKTLGRHTPSAISPRGLPTAQCTPWPVSSKASLQTYPTPSLPCSISPLQKLLWKIRLP</sequence>
<dbReference type="Proteomes" id="UP000028840">
    <property type="component" value="Unassembled WGS sequence"/>
</dbReference>
<protein>
    <submittedName>
        <fullName evidence="1">Uncharacterized protein</fullName>
    </submittedName>
</protein>
<dbReference type="AlphaFoldDB" id="A0A086QBX1"/>
<accession>A0A086QBX1</accession>
<dbReference type="VEuPathDB" id="ToxoDB:TGVAND_309095"/>
<proteinExistence type="predicted"/>
<evidence type="ECO:0000313" key="1">
    <source>
        <dbReference type="EMBL" id="KFH10103.1"/>
    </source>
</evidence>
<organism evidence="1 2">
    <name type="scientific">Toxoplasma gondii VAND</name>
    <dbReference type="NCBI Taxonomy" id="933077"/>
    <lineage>
        <taxon>Eukaryota</taxon>
        <taxon>Sar</taxon>
        <taxon>Alveolata</taxon>
        <taxon>Apicomplexa</taxon>
        <taxon>Conoidasida</taxon>
        <taxon>Coccidia</taxon>
        <taxon>Eucoccidiorida</taxon>
        <taxon>Eimeriorina</taxon>
        <taxon>Sarcocystidae</taxon>
        <taxon>Toxoplasma</taxon>
    </lineage>
</organism>
<reference evidence="1 2" key="1">
    <citation type="submission" date="2014-08" db="EMBL/GenBank/DDBJ databases">
        <authorList>
            <person name="Sibley D."/>
            <person name="Venepally P."/>
            <person name="Karamycheva S."/>
            <person name="Hadjithomas M."/>
            <person name="Khan A."/>
            <person name="Brunk B."/>
            <person name="Roos D."/>
            <person name="Caler E."/>
            <person name="Lorenzi H."/>
        </authorList>
    </citation>
    <scope>NUCLEOTIDE SEQUENCE [LARGE SCALE GENOMIC DNA]</scope>
    <source>
        <strain evidence="1 2">VAND</strain>
    </source>
</reference>
<comment type="caution">
    <text evidence="1">The sequence shown here is derived from an EMBL/GenBank/DDBJ whole genome shotgun (WGS) entry which is preliminary data.</text>
</comment>